<dbReference type="AlphaFoldDB" id="A0A8S4QY00"/>
<keyword evidence="9" id="KW-1185">Reference proteome</keyword>
<evidence type="ECO:0000256" key="2">
    <source>
        <dbReference type="ARBA" id="ARBA00016807"/>
    </source>
</evidence>
<evidence type="ECO:0000313" key="8">
    <source>
        <dbReference type="EMBL" id="CAH2222816.1"/>
    </source>
</evidence>
<evidence type="ECO:0000256" key="5">
    <source>
        <dbReference type="ARBA" id="ARBA00025466"/>
    </source>
</evidence>
<dbReference type="EMBL" id="CAKXAJ010020504">
    <property type="protein sequence ID" value="CAH2222816.1"/>
    <property type="molecule type" value="Genomic_DNA"/>
</dbReference>
<gene>
    <name evidence="8" type="primary">jg8456</name>
    <name evidence="8" type="ORF">PAEG_LOCUS6778</name>
</gene>
<dbReference type="PANTHER" id="PTHR21411">
    <property type="entry name" value="APONTIC"/>
    <property type="match status" value="1"/>
</dbReference>
<organism evidence="8 9">
    <name type="scientific">Pararge aegeria aegeria</name>
    <dbReference type="NCBI Taxonomy" id="348720"/>
    <lineage>
        <taxon>Eukaryota</taxon>
        <taxon>Metazoa</taxon>
        <taxon>Ecdysozoa</taxon>
        <taxon>Arthropoda</taxon>
        <taxon>Hexapoda</taxon>
        <taxon>Insecta</taxon>
        <taxon>Pterygota</taxon>
        <taxon>Neoptera</taxon>
        <taxon>Endopterygota</taxon>
        <taxon>Lepidoptera</taxon>
        <taxon>Glossata</taxon>
        <taxon>Ditrysia</taxon>
        <taxon>Papilionoidea</taxon>
        <taxon>Nymphalidae</taxon>
        <taxon>Satyrinae</taxon>
        <taxon>Satyrini</taxon>
        <taxon>Parargina</taxon>
        <taxon>Pararge</taxon>
    </lineage>
</organism>
<name>A0A8S4QY00_9NEOP</name>
<reference evidence="8" key="1">
    <citation type="submission" date="2022-03" db="EMBL/GenBank/DDBJ databases">
        <authorList>
            <person name="Lindestad O."/>
        </authorList>
    </citation>
    <scope>NUCLEOTIDE SEQUENCE</scope>
</reference>
<evidence type="ECO:0000313" key="9">
    <source>
        <dbReference type="Proteomes" id="UP000838756"/>
    </source>
</evidence>
<dbReference type="InterPro" id="IPR028002">
    <property type="entry name" value="Myb_DNA-bind_5"/>
</dbReference>
<evidence type="ECO:0000256" key="3">
    <source>
        <dbReference type="ARBA" id="ARBA00023015"/>
    </source>
</evidence>
<evidence type="ECO:0000259" key="7">
    <source>
        <dbReference type="Pfam" id="PF13873"/>
    </source>
</evidence>
<dbReference type="Proteomes" id="UP000838756">
    <property type="component" value="Unassembled WGS sequence"/>
</dbReference>
<protein>
    <recommendedName>
        <fullName evidence="2">Regulatory protein zeste</fullName>
    </recommendedName>
</protein>
<keyword evidence="6" id="KW-0175">Coiled coil</keyword>
<evidence type="ECO:0000256" key="4">
    <source>
        <dbReference type="ARBA" id="ARBA00023163"/>
    </source>
</evidence>
<feature type="domain" description="Myb/SANT-like DNA-binding" evidence="7">
    <location>
        <begin position="4"/>
        <end position="81"/>
    </location>
</feature>
<comment type="subunit">
    <text evidence="1">Self-associates forming complexes of several hundred monomers.</text>
</comment>
<sequence length="263" mass="29620">MDKKHVFTPTEKKLFVEILKKYGNIIENRDTDGASLKKKNDTWALLTAEFNSSPLATSKASTKQLRRLWVNLKQRQREALAKKRRQRLATRVGESEAIDPDVIVGSPALIYGIDSDTVQSMEGSSVPVKSNSPSVELVSVEPDVVIAPDDDYSNLSINMHLSLTSPSLFTRATPPPSALRTRTPSPFIFRTTSPPFEHQTASQINFKNIIMEREYQDSVLRTNEKHNLEVQILEEQLRESTAKADLAELILKQKKEAFDQVTV</sequence>
<evidence type="ECO:0000256" key="6">
    <source>
        <dbReference type="SAM" id="Coils"/>
    </source>
</evidence>
<dbReference type="PANTHER" id="PTHR21411:SF0">
    <property type="entry name" value="REGULATORY PROTEIN ZESTE"/>
    <property type="match status" value="1"/>
</dbReference>
<keyword evidence="3" id="KW-0805">Transcription regulation</keyword>
<accession>A0A8S4QY00</accession>
<proteinExistence type="predicted"/>
<comment type="caution">
    <text evidence="8">The sequence shown here is derived from an EMBL/GenBank/DDBJ whole genome shotgun (WGS) entry which is preliminary data.</text>
</comment>
<comment type="function">
    <text evidence="5">Involved in transvection phenomena (= synapsis-dependent gene expression), where the synaptic pairing of chromosomes carrying genes with which zeste interacts influences the expression of these genes. Zeste binds to DNA and stimulates transcription from a nearby promoter.</text>
</comment>
<feature type="coiled-coil region" evidence="6">
    <location>
        <begin position="223"/>
        <end position="250"/>
    </location>
</feature>
<evidence type="ECO:0000256" key="1">
    <source>
        <dbReference type="ARBA" id="ARBA00011764"/>
    </source>
</evidence>
<keyword evidence="4" id="KW-0804">Transcription</keyword>
<dbReference type="Pfam" id="PF13873">
    <property type="entry name" value="Myb_DNA-bind_5"/>
    <property type="match status" value="1"/>
</dbReference>
<dbReference type="OrthoDB" id="3066195at2759"/>